<evidence type="ECO:0000256" key="14">
    <source>
        <dbReference type="ARBA" id="ARBA00030453"/>
    </source>
</evidence>
<comment type="similarity">
    <text evidence="4">Belongs to the DASH complex DAM1 family.</text>
</comment>
<comment type="subcellular location">
    <subcellularLocation>
        <location evidence="3">Chromosome</location>
        <location evidence="3">Centromere</location>
        <location evidence="3">Kinetochore</location>
    </subcellularLocation>
    <subcellularLocation>
        <location evidence="2">Cytoplasm</location>
        <location evidence="2">Cytoskeleton</location>
        <location evidence="2">Spindle</location>
    </subcellularLocation>
    <subcellularLocation>
        <location evidence="1">Nucleus</location>
    </subcellularLocation>
</comment>
<feature type="region of interest" description="Disordered" evidence="16">
    <location>
        <begin position="144"/>
        <end position="276"/>
    </location>
</feature>
<dbReference type="OMA" id="PKIHYPV"/>
<dbReference type="PANTHER" id="PTHR28113">
    <property type="entry name" value="DASH COMPLEX SUBUNIT DAM1"/>
    <property type="match status" value="1"/>
</dbReference>
<comment type="subunit">
    <text evidence="15">Component of the DASH complex consisting of ASK1, DAD1, DAD2, DAD3, DAD4, DAM1, DUO1, HSK3, SPC19 and SPC34, with a stoichiometry of one copy of each subunit per complex. Multiple DASH complexes oligomerize to form a ring that encircles spindle microtubules and organizes the rod-like NDC80 complexes of the outer kinetochore. DASH complex oligomerization strengthens microtubule attachments. Within the complex, DAM1 and DUO1 may form the microtubule connections. On cytoplasmic microtubules, DASH complexes appear to form patches instead of rings. Interacts with the outer kinetochore component NDC80; the interaction is direct.</text>
</comment>
<reference evidence="17 18" key="1">
    <citation type="submission" date="2013-02" db="EMBL/GenBank/DDBJ databases">
        <title>Genome sequence of Candida maltosa Xu316, a potential industrial strain for xylitol and ethanol production.</title>
        <authorList>
            <person name="Yu J."/>
            <person name="Wang Q."/>
            <person name="Geng X."/>
            <person name="Bao W."/>
            <person name="He P."/>
            <person name="Cai J."/>
        </authorList>
    </citation>
    <scope>NUCLEOTIDE SEQUENCE [LARGE SCALE GENOMIC DNA]</scope>
    <source>
        <strain evidence="18">Xu316</strain>
    </source>
</reference>
<feature type="compositionally biased region" description="Polar residues" evidence="16">
    <location>
        <begin position="173"/>
        <end position="212"/>
    </location>
</feature>
<dbReference type="GO" id="GO:1990537">
    <property type="term" value="C:mitotic spindle polar microtubule"/>
    <property type="evidence" value="ECO:0007669"/>
    <property type="project" value="TreeGrafter"/>
</dbReference>
<keyword evidence="7" id="KW-0963">Cytoplasm</keyword>
<evidence type="ECO:0000256" key="13">
    <source>
        <dbReference type="ARBA" id="ARBA00023328"/>
    </source>
</evidence>
<feature type="compositionally biased region" description="Basic and acidic residues" evidence="16">
    <location>
        <begin position="144"/>
        <end position="154"/>
    </location>
</feature>
<dbReference type="GO" id="GO:0044732">
    <property type="term" value="C:mitotic spindle pole body"/>
    <property type="evidence" value="ECO:0007669"/>
    <property type="project" value="TreeGrafter"/>
</dbReference>
<evidence type="ECO:0000256" key="12">
    <source>
        <dbReference type="ARBA" id="ARBA00023242"/>
    </source>
</evidence>
<dbReference type="EMBL" id="AOGT01000575">
    <property type="protein sequence ID" value="EMG49599.1"/>
    <property type="molecule type" value="Genomic_DNA"/>
</dbReference>
<keyword evidence="6" id="KW-0158">Chromosome</keyword>
<evidence type="ECO:0000256" key="10">
    <source>
        <dbReference type="ARBA" id="ARBA00022838"/>
    </source>
</evidence>
<evidence type="ECO:0000256" key="5">
    <source>
        <dbReference type="ARBA" id="ARBA00020497"/>
    </source>
</evidence>
<comment type="caution">
    <text evidence="17">The sequence shown here is derived from an EMBL/GenBank/DDBJ whole genome shotgun (WGS) entry which is preliminary data.</text>
</comment>
<dbReference type="GO" id="GO:1990758">
    <property type="term" value="P:mitotic sister chromatid biorientation"/>
    <property type="evidence" value="ECO:0007669"/>
    <property type="project" value="TreeGrafter"/>
</dbReference>
<evidence type="ECO:0000256" key="2">
    <source>
        <dbReference type="ARBA" id="ARBA00004186"/>
    </source>
</evidence>
<protein>
    <recommendedName>
        <fullName evidence="5">DASH complex subunit DAM1</fullName>
    </recommendedName>
    <alternativeName>
        <fullName evidence="14">Outer kinetochore protein DAM1</fullName>
    </alternativeName>
</protein>
<dbReference type="Proteomes" id="UP000011777">
    <property type="component" value="Unassembled WGS sequence"/>
</dbReference>
<evidence type="ECO:0000256" key="6">
    <source>
        <dbReference type="ARBA" id="ARBA00022454"/>
    </source>
</evidence>
<evidence type="ECO:0000313" key="17">
    <source>
        <dbReference type="EMBL" id="EMG49599.1"/>
    </source>
</evidence>
<dbReference type="OrthoDB" id="5586015at2759"/>
<evidence type="ECO:0000256" key="16">
    <source>
        <dbReference type="SAM" id="MobiDB-lite"/>
    </source>
</evidence>
<evidence type="ECO:0000256" key="9">
    <source>
        <dbReference type="ARBA" id="ARBA00022829"/>
    </source>
</evidence>
<keyword evidence="13" id="KW-0137">Centromere</keyword>
<gene>
    <name evidence="17" type="ORF">G210_5590</name>
</gene>
<evidence type="ECO:0000256" key="11">
    <source>
        <dbReference type="ARBA" id="ARBA00023212"/>
    </source>
</evidence>
<evidence type="ECO:0000256" key="7">
    <source>
        <dbReference type="ARBA" id="ARBA00022490"/>
    </source>
</evidence>
<dbReference type="Pfam" id="PF08653">
    <property type="entry name" value="DASH_Dam1"/>
    <property type="match status" value="1"/>
</dbReference>
<feature type="region of interest" description="Disordered" evidence="16">
    <location>
        <begin position="1"/>
        <end position="47"/>
    </location>
</feature>
<dbReference type="eggNOG" id="ENOG502S08R">
    <property type="taxonomic scope" value="Eukaryota"/>
</dbReference>
<keyword evidence="11" id="KW-0206">Cytoskeleton</keyword>
<evidence type="ECO:0000256" key="3">
    <source>
        <dbReference type="ARBA" id="ARBA00004629"/>
    </source>
</evidence>
<organism evidence="17 18">
    <name type="scientific">Candida maltosa (strain Xu316)</name>
    <name type="common">Yeast</name>
    <dbReference type="NCBI Taxonomy" id="1245528"/>
    <lineage>
        <taxon>Eukaryota</taxon>
        <taxon>Fungi</taxon>
        <taxon>Dikarya</taxon>
        <taxon>Ascomycota</taxon>
        <taxon>Saccharomycotina</taxon>
        <taxon>Pichiomycetes</taxon>
        <taxon>Debaryomycetaceae</taxon>
        <taxon>Candida/Lodderomyces clade</taxon>
        <taxon>Candida</taxon>
    </lineage>
</organism>
<keyword evidence="12" id="KW-0539">Nucleus</keyword>
<evidence type="ECO:0000256" key="8">
    <source>
        <dbReference type="ARBA" id="ARBA00022701"/>
    </source>
</evidence>
<accession>M3K4E2</accession>
<evidence type="ECO:0000256" key="15">
    <source>
        <dbReference type="ARBA" id="ARBA00047036"/>
    </source>
</evidence>
<dbReference type="HOGENOM" id="CLU_092107_0_0_1"/>
<proteinExistence type="inferred from homology"/>
<evidence type="ECO:0000256" key="1">
    <source>
        <dbReference type="ARBA" id="ARBA00004123"/>
    </source>
</evidence>
<keyword evidence="8" id="KW-0493">Microtubule</keyword>
<evidence type="ECO:0000313" key="18">
    <source>
        <dbReference type="Proteomes" id="UP000011777"/>
    </source>
</evidence>
<keyword evidence="9" id="KW-0159">Chromosome partition</keyword>
<keyword evidence="10" id="KW-0995">Kinetochore</keyword>
<dbReference type="STRING" id="1245528.M3K4E2"/>
<name>M3K4E2_CANMX</name>
<dbReference type="AlphaFoldDB" id="M3K4E2"/>
<keyword evidence="18" id="KW-1185">Reference proteome</keyword>
<evidence type="ECO:0000256" key="4">
    <source>
        <dbReference type="ARBA" id="ARBA00010073"/>
    </source>
</evidence>
<dbReference type="PANTHER" id="PTHR28113:SF1">
    <property type="entry name" value="DASH COMPLEX SUBUNIT DAM1"/>
    <property type="match status" value="1"/>
</dbReference>
<feature type="compositionally biased region" description="Polar residues" evidence="16">
    <location>
        <begin position="221"/>
        <end position="233"/>
    </location>
</feature>
<dbReference type="GO" id="GO:0042729">
    <property type="term" value="C:DASH complex"/>
    <property type="evidence" value="ECO:0007669"/>
    <property type="project" value="InterPro"/>
</dbReference>
<dbReference type="InterPro" id="IPR013962">
    <property type="entry name" value="DASH_Dam1"/>
</dbReference>
<sequence length="276" mass="31174">MSSSSSKPTTPNNRHYGRRYSRRSSGAQLQTTSPKINHYPIDADNLPMDSEEISGKFKNIAESMGTLDQHMDDFQTIHNNISNRFNESFASFLYGLSMTMWCVDFTGYPKRGEWEAIAEAKQRKERIRKLKSRLEHAEELNKRLKSRLSEETKHNPLPSNESRFAKPAVRPTRSVSYKGVSTTNIAKTTTPNPIRSTASSRLRQSSTMSKIPQLSKDGRQATRQSRNGPNLNQKARYMSGLFDGSNTSNTTGNYGGVKKPVQRKPPTSLANRPPFR</sequence>